<dbReference type="Proteomes" id="UP001501407">
    <property type="component" value="Unassembled WGS sequence"/>
</dbReference>
<dbReference type="InterPro" id="IPR017439">
    <property type="entry name" value="Amidohydrolase"/>
</dbReference>
<dbReference type="Gene3D" id="3.30.70.360">
    <property type="match status" value="1"/>
</dbReference>
<evidence type="ECO:0000313" key="3">
    <source>
        <dbReference type="Proteomes" id="UP001501407"/>
    </source>
</evidence>
<dbReference type="InterPro" id="IPR002933">
    <property type="entry name" value="Peptidase_M20"/>
</dbReference>
<dbReference type="InterPro" id="IPR017145">
    <property type="entry name" value="Aminobenzoyl-glu_utiliz_pB"/>
</dbReference>
<protein>
    <submittedName>
        <fullName evidence="2">M20 family metallopeptidase</fullName>
    </submittedName>
</protein>
<proteinExistence type="predicted"/>
<dbReference type="Pfam" id="PF01546">
    <property type="entry name" value="Peptidase_M20"/>
    <property type="match status" value="1"/>
</dbReference>
<sequence length="488" mass="52131">MMTTVETDTKTSVTAVKPIVDALAPRFTRLSDEIWDHPELRWEEHRSMAKQIQAAEEFGGRITRAVGGVPTAFSAEWGAGSPIIGFLGEYDALASLSQAAGAAERMPDTDSGTDAGHGCGHNLLGTGSLLAAIAVAQHLEASALPGTVRYYGCPAEEGAAGKTFMVAAGAFDDVDAAVTNHPGDAMSADQWKSLAYTQAYFRFRGVAAHAGGMPQLGRSALDAAELMNVGVNFLREHMDDSDRIHYAFIDAGGPSANVVQPTAELYYIVRSPTVARMRKLYERVKKVAQGAALMTETEVEIEFDGACAELLPNRTLEERLYANVQEIGGVPFDDDDQEYGRRITRGFPEGSLEFARSMRALPDDAPPYFDGVLPLVDPIHRFQMTGSTDVGDVSWVTPTVQIVAGTAALGTPGHSWQMVAQGKSAAAHKGMIHGATAMAATALELLTDPALLAEARAEFDGIVAKTPYDRPIPEGTVPPPLRPTYRPA</sequence>
<dbReference type="Gene3D" id="3.40.630.10">
    <property type="entry name" value="Zn peptidases"/>
    <property type="match status" value="2"/>
</dbReference>
<keyword evidence="3" id="KW-1185">Reference proteome</keyword>
<evidence type="ECO:0000259" key="1">
    <source>
        <dbReference type="Pfam" id="PF07687"/>
    </source>
</evidence>
<feature type="domain" description="Peptidase M20 dimerisation" evidence="1">
    <location>
        <begin position="200"/>
        <end position="289"/>
    </location>
</feature>
<dbReference type="NCBIfam" id="TIGR01891">
    <property type="entry name" value="amidohydrolases"/>
    <property type="match status" value="1"/>
</dbReference>
<dbReference type="PANTHER" id="PTHR30575">
    <property type="entry name" value="PEPTIDASE M20"/>
    <property type="match status" value="1"/>
</dbReference>
<gene>
    <name evidence="2" type="ORF">GCM10025760_19240</name>
</gene>
<accession>A0ABP9MBN3</accession>
<dbReference type="InterPro" id="IPR011650">
    <property type="entry name" value="Peptidase_M20_dimer"/>
</dbReference>
<dbReference type="PIRSF" id="PIRSF037227">
    <property type="entry name" value="Aminobenzoyl-glu_utiliz_pB"/>
    <property type="match status" value="1"/>
</dbReference>
<comment type="caution">
    <text evidence="2">The sequence shown here is derived from an EMBL/GenBank/DDBJ whole genome shotgun (WGS) entry which is preliminary data.</text>
</comment>
<dbReference type="SUPFAM" id="SSF53187">
    <property type="entry name" value="Zn-dependent exopeptidases"/>
    <property type="match status" value="1"/>
</dbReference>
<reference evidence="3" key="1">
    <citation type="journal article" date="2019" name="Int. J. Syst. Evol. Microbiol.">
        <title>The Global Catalogue of Microorganisms (GCM) 10K type strain sequencing project: providing services to taxonomists for standard genome sequencing and annotation.</title>
        <authorList>
            <consortium name="The Broad Institute Genomics Platform"/>
            <consortium name="The Broad Institute Genome Sequencing Center for Infectious Disease"/>
            <person name="Wu L."/>
            <person name="Ma J."/>
        </authorList>
    </citation>
    <scope>NUCLEOTIDE SEQUENCE [LARGE SCALE GENOMIC DNA]</scope>
    <source>
        <strain evidence="3">JCM 18959</strain>
    </source>
</reference>
<evidence type="ECO:0000313" key="2">
    <source>
        <dbReference type="EMBL" id="GAA5091624.1"/>
    </source>
</evidence>
<dbReference type="CDD" id="cd05673">
    <property type="entry name" value="M20_Acy1L2_AbgB"/>
    <property type="match status" value="1"/>
</dbReference>
<dbReference type="Pfam" id="PF07687">
    <property type="entry name" value="M20_dimer"/>
    <property type="match status" value="1"/>
</dbReference>
<dbReference type="InterPro" id="IPR036264">
    <property type="entry name" value="Bact_exopeptidase_dim_dom"/>
</dbReference>
<dbReference type="SUPFAM" id="SSF55031">
    <property type="entry name" value="Bacterial exopeptidase dimerisation domain"/>
    <property type="match status" value="1"/>
</dbReference>
<dbReference type="InterPro" id="IPR052030">
    <property type="entry name" value="Peptidase_M20/M20A_hydrolases"/>
</dbReference>
<organism evidence="2 3">
    <name type="scientific">Microbacterium yannicii</name>
    <dbReference type="NCBI Taxonomy" id="671622"/>
    <lineage>
        <taxon>Bacteria</taxon>
        <taxon>Bacillati</taxon>
        <taxon>Actinomycetota</taxon>
        <taxon>Actinomycetes</taxon>
        <taxon>Micrococcales</taxon>
        <taxon>Microbacteriaceae</taxon>
        <taxon>Microbacterium</taxon>
    </lineage>
</organism>
<dbReference type="EMBL" id="BAABKZ010000001">
    <property type="protein sequence ID" value="GAA5091624.1"/>
    <property type="molecule type" value="Genomic_DNA"/>
</dbReference>
<dbReference type="PANTHER" id="PTHR30575:SF0">
    <property type="entry name" value="XAA-ARG DIPEPTIDASE"/>
    <property type="match status" value="1"/>
</dbReference>
<name>A0ABP9MBN3_9MICO</name>